<keyword evidence="5" id="KW-0411">Iron-sulfur</keyword>
<name>A0A7C2K158_UNCW3</name>
<dbReference type="PANTHER" id="PTHR43578:SF3">
    <property type="entry name" value="NADH-QUINONE OXIDOREDUCTASE SUBUNIT F"/>
    <property type="match status" value="1"/>
</dbReference>
<dbReference type="InterPro" id="IPR036249">
    <property type="entry name" value="Thioredoxin-like_sf"/>
</dbReference>
<protein>
    <submittedName>
        <fullName evidence="7">NADH-quinone oxidoreductase subunit NuoF</fullName>
    </submittedName>
</protein>
<dbReference type="Gene3D" id="1.20.1440.230">
    <property type="entry name" value="NADH-ubiquinone oxidoreductase 51kDa subunit, iron-sulphur binding domain"/>
    <property type="match status" value="1"/>
</dbReference>
<dbReference type="InterPro" id="IPR001949">
    <property type="entry name" value="NADH-UbQ_OxRdtase_51kDa_CS"/>
</dbReference>
<dbReference type="GO" id="GO:0046872">
    <property type="term" value="F:metal ion binding"/>
    <property type="evidence" value="ECO:0007669"/>
    <property type="project" value="UniProtKB-KW"/>
</dbReference>
<dbReference type="Pfam" id="PF10589">
    <property type="entry name" value="NADH_4Fe-4S"/>
    <property type="match status" value="1"/>
</dbReference>
<evidence type="ECO:0000256" key="5">
    <source>
        <dbReference type="ARBA" id="ARBA00023014"/>
    </source>
</evidence>
<keyword evidence="3" id="KW-0479">Metal-binding</keyword>
<dbReference type="InterPro" id="IPR019554">
    <property type="entry name" value="Soluble_ligand-bd"/>
</dbReference>
<dbReference type="Gene3D" id="3.40.50.11540">
    <property type="entry name" value="NADH-ubiquinone oxidoreductase 51kDa subunit"/>
    <property type="match status" value="1"/>
</dbReference>
<dbReference type="PROSITE" id="PS00645">
    <property type="entry name" value="COMPLEX1_51K_2"/>
    <property type="match status" value="1"/>
</dbReference>
<organism evidence="7">
    <name type="scientific">candidate division WOR-3 bacterium</name>
    <dbReference type="NCBI Taxonomy" id="2052148"/>
    <lineage>
        <taxon>Bacteria</taxon>
        <taxon>Bacteria division WOR-3</taxon>
    </lineage>
</organism>
<dbReference type="AlphaFoldDB" id="A0A7C2K158"/>
<dbReference type="FunFam" id="1.20.1440.230:FF:000001">
    <property type="entry name" value="Mitochondrial NADH dehydrogenase flavoprotein 1"/>
    <property type="match status" value="1"/>
</dbReference>
<dbReference type="SUPFAM" id="SSF142984">
    <property type="entry name" value="Nqo1 middle domain-like"/>
    <property type="match status" value="1"/>
</dbReference>
<dbReference type="GO" id="GO:0008137">
    <property type="term" value="F:NADH dehydrogenase (ubiquinone) activity"/>
    <property type="evidence" value="ECO:0007669"/>
    <property type="project" value="InterPro"/>
</dbReference>
<dbReference type="SMART" id="SM00928">
    <property type="entry name" value="NADH_4Fe-4S"/>
    <property type="match status" value="1"/>
</dbReference>
<evidence type="ECO:0000259" key="6">
    <source>
        <dbReference type="SMART" id="SM00928"/>
    </source>
</evidence>
<dbReference type="InterPro" id="IPR037225">
    <property type="entry name" value="Nuo51_FMN-bd_sf"/>
</dbReference>
<dbReference type="Gene3D" id="3.10.20.600">
    <property type="match status" value="1"/>
</dbReference>
<keyword evidence="2" id="KW-0004">4Fe-4S</keyword>
<accession>A0A7C2K158</accession>
<feature type="domain" description="NADH-ubiquinone oxidoreductase 51kDa subunit iron-sulphur binding" evidence="6">
    <location>
        <begin position="438"/>
        <end position="483"/>
    </location>
</feature>
<dbReference type="CDD" id="cd02980">
    <property type="entry name" value="TRX_Fd_family"/>
    <property type="match status" value="1"/>
</dbReference>
<dbReference type="FunFam" id="3.40.50.11540:FF:000001">
    <property type="entry name" value="NADH dehydrogenase [ubiquinone] flavoprotein 1, mitochondrial"/>
    <property type="match status" value="1"/>
</dbReference>
<dbReference type="Pfam" id="PF01512">
    <property type="entry name" value="Complex1_51K"/>
    <property type="match status" value="1"/>
</dbReference>
<dbReference type="SUPFAM" id="SSF52833">
    <property type="entry name" value="Thioredoxin-like"/>
    <property type="match status" value="1"/>
</dbReference>
<dbReference type="PANTHER" id="PTHR43578">
    <property type="entry name" value="NADH-QUINONE OXIDOREDUCTASE SUBUNIT F"/>
    <property type="match status" value="1"/>
</dbReference>
<dbReference type="Pfam" id="PF10531">
    <property type="entry name" value="SLBB"/>
    <property type="match status" value="1"/>
</dbReference>
<dbReference type="Gene3D" id="6.10.250.1450">
    <property type="match status" value="1"/>
</dbReference>
<dbReference type="InterPro" id="IPR019575">
    <property type="entry name" value="Nuop51_4Fe4S-bd"/>
</dbReference>
<dbReference type="EMBL" id="DSOL01000093">
    <property type="protein sequence ID" value="HEN27686.1"/>
    <property type="molecule type" value="Genomic_DNA"/>
</dbReference>
<dbReference type="SUPFAM" id="SSF142019">
    <property type="entry name" value="Nqo1 FMN-binding domain-like"/>
    <property type="match status" value="1"/>
</dbReference>
<reference evidence="7" key="1">
    <citation type="journal article" date="2020" name="mSystems">
        <title>Genome- and Community-Level Interaction Insights into Carbon Utilization and Element Cycling Functions of Hydrothermarchaeota in Hydrothermal Sediment.</title>
        <authorList>
            <person name="Zhou Z."/>
            <person name="Liu Y."/>
            <person name="Xu W."/>
            <person name="Pan J."/>
            <person name="Luo Z.H."/>
            <person name="Li M."/>
        </authorList>
    </citation>
    <scope>NUCLEOTIDE SEQUENCE [LARGE SCALE GENOMIC DNA]</scope>
    <source>
        <strain evidence="7">SpSt-34</strain>
    </source>
</reference>
<evidence type="ECO:0000256" key="3">
    <source>
        <dbReference type="ARBA" id="ARBA00022723"/>
    </source>
</evidence>
<evidence type="ECO:0000256" key="4">
    <source>
        <dbReference type="ARBA" id="ARBA00023004"/>
    </source>
</evidence>
<dbReference type="InterPro" id="IPR011538">
    <property type="entry name" value="Nuo51_FMN-bd"/>
</dbReference>
<dbReference type="Gene3D" id="3.40.30.10">
    <property type="entry name" value="Glutaredoxin"/>
    <property type="match status" value="1"/>
</dbReference>
<proteinExistence type="inferred from homology"/>
<comment type="caution">
    <text evidence="7">The sequence shown here is derived from an EMBL/GenBank/DDBJ whole genome shotgun (WGS) entry which is preliminary data.</text>
</comment>
<dbReference type="SUPFAM" id="SSF140490">
    <property type="entry name" value="Nqo1C-terminal domain-like"/>
    <property type="match status" value="1"/>
</dbReference>
<sequence>MKIARMHVLLPVDPDTVLAGVMEFQKALLEELRKRNLEEEIKVLETGSIGITGKGILMVVYPEGIYYANLKVTDIPRIVEEHFLKGRPVKDLLLGEVPARFVKKEKVGLTREQKRVVLENVGIIDPENIDDYIAAGGYEALEKVLSSMKPEDVIEEIKKSGLRGRGGAGFPTGIKWESAKKAPGDEKFVICNADEGEPGTFKDRLILEGDPHKLIEGMIIAGYAIGAEKGYIYVRGEYELSIRRLQKAIQDAYSYNILGKNILGTNVNFDLEIKKGAGAYVCGEETALIESLEGKRGQPRNKPPYPVTHGLWMKPTVVNNVETLANVPSIIKNGAEWYRTMGTEKCPGTKVFTILGHVVYPGLIEVEMGTPLRDIIFNYGGGIKDGKRFKAALVGGAAGVFLPESLLSVRMDFDNLKQYSAVLGSGAILVMNEDTCMVDMLFSIIRFFKHESCGQCTPCRIGTYELYALINKVREGEAKEEDLDKMISLSEAMFKSSFCPLGQSLVMPVKSAIENFREDFLAHLDKNYKCEKCRR</sequence>
<evidence type="ECO:0000256" key="1">
    <source>
        <dbReference type="ARBA" id="ARBA00007523"/>
    </source>
</evidence>
<evidence type="ECO:0000313" key="7">
    <source>
        <dbReference type="EMBL" id="HEN27686.1"/>
    </source>
</evidence>
<comment type="similarity">
    <text evidence="1">Belongs to the complex I 51 kDa subunit family.</text>
</comment>
<dbReference type="InterPro" id="IPR037207">
    <property type="entry name" value="Nuop51_4Fe4S-bd_sf"/>
</dbReference>
<keyword evidence="4" id="KW-0408">Iron</keyword>
<dbReference type="NCBIfam" id="NF010120">
    <property type="entry name" value="PRK13596.1"/>
    <property type="match status" value="1"/>
</dbReference>
<gene>
    <name evidence="7" type="primary">nuoF</name>
    <name evidence="7" type="ORF">ENQ77_03295</name>
</gene>
<dbReference type="PROSITE" id="PS00644">
    <property type="entry name" value="COMPLEX1_51K_1"/>
    <property type="match status" value="1"/>
</dbReference>
<dbReference type="GO" id="GO:0051539">
    <property type="term" value="F:4 iron, 4 sulfur cluster binding"/>
    <property type="evidence" value="ECO:0007669"/>
    <property type="project" value="UniProtKB-KW"/>
</dbReference>
<evidence type="ECO:0000256" key="2">
    <source>
        <dbReference type="ARBA" id="ARBA00022485"/>
    </source>
</evidence>
<dbReference type="GO" id="GO:0010181">
    <property type="term" value="F:FMN binding"/>
    <property type="evidence" value="ECO:0007669"/>
    <property type="project" value="InterPro"/>
</dbReference>